<sequence length="245" mass="28698">MIKYEFPLNERIRKFMRVEEIFIKIDLLTTSKKNYTEFSLFERLFELMLTASRSDLKVDLIQEIERQKVKLKSKSKTQANNNLMVRLAKIKNALEKAKVQPGFYFGNDKFLQEIKSRRDSPYGITSVDFPEFDYWLQNESSLVRKEYFKQKIGPFNPIKDAIFVILAILRSNAKEELVVASEGSFQKKLDPTLKNDLITVIMNLRSNYYPIVSSNKYAASIRFEHYIKHNSLDKNMKLKIGIGSL</sequence>
<dbReference type="EMBL" id="AAUX01000001">
    <property type="protein sequence ID" value="EAV47639.1"/>
    <property type="molecule type" value="Genomic_DNA"/>
</dbReference>
<organism evidence="6 7">
    <name type="scientific">Methylophilales bacterium HTCC2181</name>
    <dbReference type="NCBI Taxonomy" id="383631"/>
    <lineage>
        <taxon>Bacteria</taxon>
        <taxon>Pseudomonadati</taxon>
        <taxon>Pseudomonadota</taxon>
        <taxon>Betaproteobacteria</taxon>
        <taxon>Nitrosomonadales</taxon>
        <taxon>OM43 clade</taxon>
    </lineage>
</organism>
<dbReference type="Gene3D" id="2.60.440.10">
    <property type="entry name" value="YacF-like domains"/>
    <property type="match status" value="1"/>
</dbReference>
<evidence type="ECO:0008006" key="8">
    <source>
        <dbReference type="Google" id="ProtNLM"/>
    </source>
</evidence>
<evidence type="ECO:0000313" key="6">
    <source>
        <dbReference type="EMBL" id="EAV47639.1"/>
    </source>
</evidence>
<dbReference type="InterPro" id="IPR027462">
    <property type="entry name" value="ZapD_C"/>
</dbReference>
<keyword evidence="3" id="KW-0717">Septation</keyword>
<evidence type="ECO:0000256" key="4">
    <source>
        <dbReference type="ARBA" id="ARBA00023306"/>
    </source>
</evidence>
<keyword evidence="7" id="KW-1185">Reference proteome</keyword>
<evidence type="ECO:0000256" key="3">
    <source>
        <dbReference type="ARBA" id="ARBA00023210"/>
    </source>
</evidence>
<dbReference type="SUPFAM" id="SSF160950">
    <property type="entry name" value="YacF-like"/>
    <property type="match status" value="1"/>
</dbReference>
<dbReference type="InterPro" id="IPR036268">
    <property type="entry name" value="ZapD_sf"/>
</dbReference>
<evidence type="ECO:0000256" key="2">
    <source>
        <dbReference type="ARBA" id="ARBA00022618"/>
    </source>
</evidence>
<dbReference type="PANTHER" id="PTHR39455:SF1">
    <property type="entry name" value="CELL DIVISION PROTEIN ZAPD"/>
    <property type="match status" value="1"/>
</dbReference>
<evidence type="ECO:0000256" key="5">
    <source>
        <dbReference type="SAM" id="Coils"/>
    </source>
</evidence>
<gene>
    <name evidence="6" type="ORF">MB2181_06160</name>
</gene>
<evidence type="ECO:0000313" key="7">
    <source>
        <dbReference type="Proteomes" id="UP000054262"/>
    </source>
</evidence>
<feature type="coiled-coil region" evidence="5">
    <location>
        <begin position="61"/>
        <end position="100"/>
    </location>
</feature>
<evidence type="ECO:0000256" key="1">
    <source>
        <dbReference type="ARBA" id="ARBA00022490"/>
    </source>
</evidence>
<accession>A0P7X9</accession>
<dbReference type="Pfam" id="PF07072">
    <property type="entry name" value="ZapD"/>
    <property type="match status" value="1"/>
</dbReference>
<dbReference type="GO" id="GO:0000917">
    <property type="term" value="P:division septum assembly"/>
    <property type="evidence" value="ECO:0007669"/>
    <property type="project" value="UniProtKB-KW"/>
</dbReference>
<comment type="caution">
    <text evidence="6">The sequence shown here is derived from an EMBL/GenBank/DDBJ whole genome shotgun (WGS) entry which is preliminary data.</text>
</comment>
<keyword evidence="1" id="KW-0963">Cytoplasm</keyword>
<dbReference type="InterPro" id="IPR009777">
    <property type="entry name" value="ZapD"/>
</dbReference>
<keyword evidence="5" id="KW-0175">Coiled coil</keyword>
<dbReference type="AlphaFoldDB" id="A0P7X9"/>
<dbReference type="GO" id="GO:0032153">
    <property type="term" value="C:cell division site"/>
    <property type="evidence" value="ECO:0007669"/>
    <property type="project" value="TreeGrafter"/>
</dbReference>
<keyword evidence="2" id="KW-0132">Cell division</keyword>
<protein>
    <recommendedName>
        <fullName evidence="8">Cell division protein ZapD</fullName>
    </recommendedName>
</protein>
<dbReference type="GO" id="GO:0043093">
    <property type="term" value="P:FtsZ-dependent cytokinesis"/>
    <property type="evidence" value="ECO:0007669"/>
    <property type="project" value="TreeGrafter"/>
</dbReference>
<dbReference type="OrthoDB" id="5294622at2"/>
<keyword evidence="4" id="KW-0131">Cell cycle</keyword>
<dbReference type="Gene3D" id="1.10.3900.10">
    <property type="entry name" value="YacF-like"/>
    <property type="match status" value="1"/>
</dbReference>
<dbReference type="Proteomes" id="UP000054262">
    <property type="component" value="Unassembled WGS sequence"/>
</dbReference>
<name>A0P7X9_9PROT</name>
<proteinExistence type="predicted"/>
<dbReference type="PANTHER" id="PTHR39455">
    <property type="entry name" value="CELL DIVISION PROTEIN ZAPD"/>
    <property type="match status" value="1"/>
</dbReference>
<reference evidence="6 7" key="1">
    <citation type="submission" date="2006-11" db="EMBL/GenBank/DDBJ databases">
        <authorList>
            <person name="Giovannoni S."/>
            <person name="Vergin K."/>
            <person name="Ferriera S."/>
            <person name="Johnson J."/>
            <person name="Kravitz S."/>
            <person name="Beeson K."/>
            <person name="Sutton G."/>
            <person name="Rogers Y.-H."/>
            <person name="Friedman R."/>
            <person name="Frazier M."/>
            <person name="Venter J.C."/>
        </authorList>
    </citation>
    <scope>NUCLEOTIDE SEQUENCE [LARGE SCALE GENOMIC DNA]</scope>
    <source>
        <strain evidence="6 7">HTCC2181</strain>
    </source>
</reference>